<sequence>MTERPSLRDRRRQETRVDISWAAVRLTVERGLSNVTIEDIAREAGVSPRTVNNYFSSKAEAIVARHQDRARGIADHLRARPASEPLWTALREASLAQLDADRGTSPGGGNDPQWTAGVQVMIAEPALAGEFLKANVAAEEALAEAIAERLGADVHDLRVQLIATTAGGVLRAVIQEWLRTAPSADLTAIVHRAFDALAEVLP</sequence>
<proteinExistence type="predicted"/>
<evidence type="ECO:0000256" key="1">
    <source>
        <dbReference type="ARBA" id="ARBA00023015"/>
    </source>
</evidence>
<evidence type="ECO:0000259" key="5">
    <source>
        <dbReference type="PROSITE" id="PS50977"/>
    </source>
</evidence>
<reference evidence="6 9" key="2">
    <citation type="submission" date="2020-01" db="EMBL/GenBank/DDBJ databases">
        <title>Insect and environment-associated Actinomycetes.</title>
        <authorList>
            <person name="Currrie C."/>
            <person name="Chevrette M."/>
            <person name="Carlson C."/>
            <person name="Stubbendieck R."/>
            <person name="Wendt-Pienkowski E."/>
        </authorList>
    </citation>
    <scope>NUCLEOTIDE SEQUENCE [LARGE SCALE GENOMIC DNA]</scope>
    <source>
        <strain evidence="6 9">SID8386</strain>
    </source>
</reference>
<dbReference type="Pfam" id="PF17754">
    <property type="entry name" value="TetR_C_14"/>
    <property type="match status" value="1"/>
</dbReference>
<dbReference type="Gene3D" id="1.10.357.10">
    <property type="entry name" value="Tetracycline Repressor, domain 2"/>
    <property type="match status" value="1"/>
</dbReference>
<accession>A0A1I5I9Q6</accession>
<dbReference type="RefSeq" id="WP_067580478.1">
    <property type="nucleotide sequence ID" value="NZ_FOWC01000002.1"/>
</dbReference>
<protein>
    <submittedName>
        <fullName evidence="6">TetR family transcriptional regulator</fullName>
    </submittedName>
    <submittedName>
        <fullName evidence="7">Transcriptional regulator, TetR family</fullName>
    </submittedName>
</protein>
<dbReference type="Pfam" id="PF00440">
    <property type="entry name" value="TetR_N"/>
    <property type="match status" value="1"/>
</dbReference>
<evidence type="ECO:0000256" key="3">
    <source>
        <dbReference type="ARBA" id="ARBA00023163"/>
    </source>
</evidence>
<dbReference type="OrthoDB" id="3296001at2"/>
<evidence type="ECO:0000256" key="2">
    <source>
        <dbReference type="ARBA" id="ARBA00023125"/>
    </source>
</evidence>
<dbReference type="GO" id="GO:0003700">
    <property type="term" value="F:DNA-binding transcription factor activity"/>
    <property type="evidence" value="ECO:0007669"/>
    <property type="project" value="TreeGrafter"/>
</dbReference>
<dbReference type="EMBL" id="FOWC01000002">
    <property type="protein sequence ID" value="SFO56920.1"/>
    <property type="molecule type" value="Genomic_DNA"/>
</dbReference>
<dbReference type="Proteomes" id="UP000470404">
    <property type="component" value="Unassembled WGS sequence"/>
</dbReference>
<dbReference type="InterPro" id="IPR050109">
    <property type="entry name" value="HTH-type_TetR-like_transc_reg"/>
</dbReference>
<dbReference type="AlphaFoldDB" id="A0A1I5I9Q6"/>
<dbReference type="PROSITE" id="PS50977">
    <property type="entry name" value="HTH_TETR_2"/>
    <property type="match status" value="1"/>
</dbReference>
<evidence type="ECO:0000313" key="8">
    <source>
        <dbReference type="Proteomes" id="UP000199137"/>
    </source>
</evidence>
<dbReference type="SUPFAM" id="SSF46689">
    <property type="entry name" value="Homeodomain-like"/>
    <property type="match status" value="1"/>
</dbReference>
<dbReference type="Gene3D" id="1.10.10.60">
    <property type="entry name" value="Homeodomain-like"/>
    <property type="match status" value="1"/>
</dbReference>
<dbReference type="GO" id="GO:0000976">
    <property type="term" value="F:transcription cis-regulatory region binding"/>
    <property type="evidence" value="ECO:0007669"/>
    <property type="project" value="TreeGrafter"/>
</dbReference>
<dbReference type="PROSITE" id="PS01081">
    <property type="entry name" value="HTH_TETR_1"/>
    <property type="match status" value="1"/>
</dbReference>
<reference evidence="7 8" key="1">
    <citation type="submission" date="2016-10" db="EMBL/GenBank/DDBJ databases">
        <authorList>
            <person name="de Groot N.N."/>
        </authorList>
    </citation>
    <scope>NUCLEOTIDE SEQUENCE [LARGE SCALE GENOMIC DNA]</scope>
    <source>
        <strain evidence="7 8">DSM 44637</strain>
    </source>
</reference>
<dbReference type="EMBL" id="JAAGNC010000201">
    <property type="protein sequence ID" value="NEC61735.1"/>
    <property type="molecule type" value="Genomic_DNA"/>
</dbReference>
<keyword evidence="2 4" id="KW-0238">DNA-binding</keyword>
<dbReference type="InterPro" id="IPR041347">
    <property type="entry name" value="MftR_C"/>
</dbReference>
<feature type="domain" description="HTH tetR-type" evidence="5">
    <location>
        <begin position="13"/>
        <end position="73"/>
    </location>
</feature>
<evidence type="ECO:0000313" key="9">
    <source>
        <dbReference type="Proteomes" id="UP000470404"/>
    </source>
</evidence>
<dbReference type="STRING" id="112413.SAMN05421854_102335"/>
<name>A0A1I5I9Q6_9PSEU</name>
<organism evidence="7 8">
    <name type="scientific">Amycolatopsis rubida</name>
    <dbReference type="NCBI Taxonomy" id="112413"/>
    <lineage>
        <taxon>Bacteria</taxon>
        <taxon>Bacillati</taxon>
        <taxon>Actinomycetota</taxon>
        <taxon>Actinomycetes</taxon>
        <taxon>Pseudonocardiales</taxon>
        <taxon>Pseudonocardiaceae</taxon>
        <taxon>Amycolatopsis</taxon>
    </lineage>
</organism>
<evidence type="ECO:0000313" key="6">
    <source>
        <dbReference type="EMBL" id="NEC61735.1"/>
    </source>
</evidence>
<dbReference type="InterPro" id="IPR023772">
    <property type="entry name" value="DNA-bd_HTH_TetR-type_CS"/>
</dbReference>
<evidence type="ECO:0000256" key="4">
    <source>
        <dbReference type="PROSITE-ProRule" id="PRU00335"/>
    </source>
</evidence>
<gene>
    <name evidence="6" type="ORF">G3I59_40615</name>
    <name evidence="7" type="ORF">SAMN05421854_102335</name>
</gene>
<keyword evidence="3" id="KW-0804">Transcription</keyword>
<keyword evidence="9" id="KW-1185">Reference proteome</keyword>
<dbReference type="InterPro" id="IPR009057">
    <property type="entry name" value="Homeodomain-like_sf"/>
</dbReference>
<evidence type="ECO:0000313" key="7">
    <source>
        <dbReference type="EMBL" id="SFO56920.1"/>
    </source>
</evidence>
<dbReference type="PANTHER" id="PTHR30055">
    <property type="entry name" value="HTH-TYPE TRANSCRIPTIONAL REGULATOR RUTR"/>
    <property type="match status" value="1"/>
</dbReference>
<keyword evidence="1" id="KW-0805">Transcription regulation</keyword>
<feature type="DNA-binding region" description="H-T-H motif" evidence="4">
    <location>
        <begin position="36"/>
        <end position="55"/>
    </location>
</feature>
<dbReference type="PANTHER" id="PTHR30055:SF238">
    <property type="entry name" value="MYCOFACTOCIN BIOSYNTHESIS TRANSCRIPTIONAL REGULATOR MFTR-RELATED"/>
    <property type="match status" value="1"/>
</dbReference>
<dbReference type="InterPro" id="IPR001647">
    <property type="entry name" value="HTH_TetR"/>
</dbReference>
<dbReference type="Proteomes" id="UP000199137">
    <property type="component" value="Unassembled WGS sequence"/>
</dbReference>